<reference evidence="2" key="1">
    <citation type="journal article" date="2021" name="PeerJ">
        <title>Extensive microbial diversity within the chicken gut microbiome revealed by metagenomics and culture.</title>
        <authorList>
            <person name="Gilroy R."/>
            <person name="Ravi A."/>
            <person name="Getino M."/>
            <person name="Pursley I."/>
            <person name="Horton D.L."/>
            <person name="Alikhan N.F."/>
            <person name="Baker D."/>
            <person name="Gharbi K."/>
            <person name="Hall N."/>
            <person name="Watson M."/>
            <person name="Adriaenssens E.M."/>
            <person name="Foster-Nyarko E."/>
            <person name="Jarju S."/>
            <person name="Secka A."/>
            <person name="Antonio M."/>
            <person name="Oren A."/>
            <person name="Chaudhuri R.R."/>
            <person name="La Ragione R."/>
            <person name="Hildebrand F."/>
            <person name="Pallen M.J."/>
        </authorList>
    </citation>
    <scope>NUCLEOTIDE SEQUENCE</scope>
    <source>
        <strain evidence="2">ChiGjej1B1-13045</strain>
    </source>
</reference>
<dbReference type="InterPro" id="IPR050243">
    <property type="entry name" value="PHP_phosphatase"/>
</dbReference>
<proteinExistence type="predicted"/>
<dbReference type="PANTHER" id="PTHR36928:SF1">
    <property type="entry name" value="PHOSPHATASE YCDX-RELATED"/>
    <property type="match status" value="1"/>
</dbReference>
<reference evidence="2" key="2">
    <citation type="submission" date="2021-04" db="EMBL/GenBank/DDBJ databases">
        <authorList>
            <person name="Gilroy R."/>
        </authorList>
    </citation>
    <scope>NUCLEOTIDE SEQUENCE</scope>
    <source>
        <strain evidence="2">ChiGjej1B1-13045</strain>
    </source>
</reference>
<dbReference type="Proteomes" id="UP000824017">
    <property type="component" value="Unassembled WGS sequence"/>
</dbReference>
<dbReference type="CDD" id="cd07437">
    <property type="entry name" value="PHP_HisPPase_Ycdx_like"/>
    <property type="match status" value="1"/>
</dbReference>
<evidence type="ECO:0000313" key="2">
    <source>
        <dbReference type="EMBL" id="HIZ13402.1"/>
    </source>
</evidence>
<dbReference type="GO" id="GO:0005829">
    <property type="term" value="C:cytosol"/>
    <property type="evidence" value="ECO:0007669"/>
    <property type="project" value="TreeGrafter"/>
</dbReference>
<evidence type="ECO:0000259" key="1">
    <source>
        <dbReference type="SMART" id="SM00481"/>
    </source>
</evidence>
<dbReference type="GO" id="GO:0008270">
    <property type="term" value="F:zinc ion binding"/>
    <property type="evidence" value="ECO:0007669"/>
    <property type="project" value="TreeGrafter"/>
</dbReference>
<dbReference type="Gene3D" id="3.20.20.140">
    <property type="entry name" value="Metal-dependent hydrolases"/>
    <property type="match status" value="1"/>
</dbReference>
<feature type="domain" description="Polymerase/histidinol phosphatase N-terminal" evidence="1">
    <location>
        <begin position="28"/>
        <end position="103"/>
    </location>
</feature>
<dbReference type="SUPFAM" id="SSF89550">
    <property type="entry name" value="PHP domain-like"/>
    <property type="match status" value="1"/>
</dbReference>
<protein>
    <submittedName>
        <fullName evidence="2">Phosphatase</fullName>
    </submittedName>
</protein>
<dbReference type="InterPro" id="IPR004013">
    <property type="entry name" value="PHP_dom"/>
</dbReference>
<name>A0A9D2DAF4_9FIRM</name>
<gene>
    <name evidence="2" type="ORF">H9817_05700</name>
</gene>
<accession>A0A9D2DAF4</accession>
<dbReference type="InterPro" id="IPR003141">
    <property type="entry name" value="Pol/His_phosphatase_N"/>
</dbReference>
<dbReference type="EMBL" id="DXCD01000148">
    <property type="protein sequence ID" value="HIZ13402.1"/>
    <property type="molecule type" value="Genomic_DNA"/>
</dbReference>
<dbReference type="InterPro" id="IPR016195">
    <property type="entry name" value="Pol/histidinol_Pase-like"/>
</dbReference>
<dbReference type="GO" id="GO:0042578">
    <property type="term" value="F:phosphoric ester hydrolase activity"/>
    <property type="evidence" value="ECO:0007669"/>
    <property type="project" value="TreeGrafter"/>
</dbReference>
<evidence type="ECO:0000313" key="3">
    <source>
        <dbReference type="Proteomes" id="UP000824017"/>
    </source>
</evidence>
<dbReference type="SMART" id="SM00481">
    <property type="entry name" value="POLIIIAc"/>
    <property type="match status" value="1"/>
</dbReference>
<dbReference type="Pfam" id="PF02811">
    <property type="entry name" value="PHP"/>
    <property type="match status" value="1"/>
</dbReference>
<dbReference type="AlphaFoldDB" id="A0A9D2DAF4"/>
<comment type="caution">
    <text evidence="2">The sequence shown here is derived from an EMBL/GenBank/DDBJ whole genome shotgun (WGS) entry which is preliminary data.</text>
</comment>
<dbReference type="PANTHER" id="PTHR36928">
    <property type="entry name" value="PHOSPHATASE YCDX-RELATED"/>
    <property type="match status" value="1"/>
</dbReference>
<sequence length="261" mass="28948">MAYYHHTDNPSQIRHTADAQVFTERYELDIHTHTIASGHGSSATITDMAKAAASRNLKMLGISDHGPATLGGGRTSYFRNLAYAQRERLGVRMLYGAEANILDRNGRLDLDDSILQSLDYVIASMHQPTIKPGTPEENTEAYINVMKNPHVAIIGHCDDTKFPVDYFKLFKAAMEHRVLLEINNSSLSPEGYRGDTKFNDLLILNLCCHFNYPVLFSSDSHGTKHVGDFTYAAEAAKLAGVPRSLILNYSAKALLSFLDGR</sequence>
<organism evidence="2 3">
    <name type="scientific">Candidatus Mediterraneibacter stercorigallinarum</name>
    <dbReference type="NCBI Taxonomy" id="2838686"/>
    <lineage>
        <taxon>Bacteria</taxon>
        <taxon>Bacillati</taxon>
        <taxon>Bacillota</taxon>
        <taxon>Clostridia</taxon>
        <taxon>Lachnospirales</taxon>
        <taxon>Lachnospiraceae</taxon>
        <taxon>Mediterraneibacter</taxon>
    </lineage>
</organism>